<sequence length="70" mass="8112">MFRRQALKKKAAQEKATLLVSMKINIKTGKLNITLKSEINPAIAEELRRTSERLVDQYELVNGRYYAKTE</sequence>
<evidence type="ECO:0000313" key="1">
    <source>
        <dbReference type="EMBL" id="OME10412.1"/>
    </source>
</evidence>
<comment type="caution">
    <text evidence="1">The sequence shown here is derived from an EMBL/GenBank/DDBJ whole genome shotgun (WGS) entry which is preliminary data.</text>
</comment>
<name>A0AB36J894_9BACL</name>
<dbReference type="RefSeq" id="WP_076138849.1">
    <property type="nucleotide sequence ID" value="NZ_MKQL01000006.1"/>
</dbReference>
<reference evidence="1 2" key="1">
    <citation type="submission" date="2016-10" db="EMBL/GenBank/DDBJ databases">
        <title>Paenibacillus species isolates.</title>
        <authorList>
            <person name="Beno S.M."/>
        </authorList>
    </citation>
    <scope>NUCLEOTIDE SEQUENCE [LARGE SCALE GENOMIC DNA]</scope>
    <source>
        <strain evidence="1 2">FSL H7-0918</strain>
    </source>
</reference>
<organism evidence="1 2">
    <name type="scientific">Paenibacillus odorifer</name>
    <dbReference type="NCBI Taxonomy" id="189426"/>
    <lineage>
        <taxon>Bacteria</taxon>
        <taxon>Bacillati</taxon>
        <taxon>Bacillota</taxon>
        <taxon>Bacilli</taxon>
        <taxon>Bacillales</taxon>
        <taxon>Paenibacillaceae</taxon>
        <taxon>Paenibacillus</taxon>
    </lineage>
</organism>
<dbReference type="AlphaFoldDB" id="A0AB36J894"/>
<accession>A0AB36J894</accession>
<dbReference type="EMBL" id="MPTO01000048">
    <property type="protein sequence ID" value="OME10412.1"/>
    <property type="molecule type" value="Genomic_DNA"/>
</dbReference>
<proteinExistence type="predicted"/>
<gene>
    <name evidence="1" type="ORF">BSK47_30775</name>
</gene>
<evidence type="ECO:0000313" key="2">
    <source>
        <dbReference type="Proteomes" id="UP000187323"/>
    </source>
</evidence>
<dbReference type="Proteomes" id="UP000187323">
    <property type="component" value="Unassembled WGS sequence"/>
</dbReference>
<protein>
    <submittedName>
        <fullName evidence="1">Uncharacterized protein</fullName>
    </submittedName>
</protein>